<comment type="caution">
    <text evidence="1">The sequence shown here is derived from an EMBL/GenBank/DDBJ whole genome shotgun (WGS) entry which is preliminary data.</text>
</comment>
<evidence type="ECO:0000313" key="2">
    <source>
        <dbReference type="Proteomes" id="UP000321181"/>
    </source>
</evidence>
<evidence type="ECO:0008006" key="3">
    <source>
        <dbReference type="Google" id="ProtNLM"/>
    </source>
</evidence>
<dbReference type="EMBL" id="BJYY01000018">
    <property type="protein sequence ID" value="GEO35149.1"/>
    <property type="molecule type" value="Genomic_DNA"/>
</dbReference>
<keyword evidence="2" id="KW-1185">Reference proteome</keyword>
<reference evidence="1 2" key="1">
    <citation type="submission" date="2019-07" db="EMBL/GenBank/DDBJ databases">
        <title>Whole genome shotgun sequence of Cellulomonas aerilata NBRC 106308.</title>
        <authorList>
            <person name="Hosoyama A."/>
            <person name="Uohara A."/>
            <person name="Ohji S."/>
            <person name="Ichikawa N."/>
        </authorList>
    </citation>
    <scope>NUCLEOTIDE SEQUENCE [LARGE SCALE GENOMIC DNA]</scope>
    <source>
        <strain evidence="1 2">NBRC 106308</strain>
    </source>
</reference>
<accession>A0A512DF74</accession>
<sequence>MLLCRKFPTATRIRPSRGDAGIDVLVPLEHGHAVYQVKRFSANLTTGQKTQIVDSYERLAASELVRALDVREWHLVMPLDPTKENLLWFRGLGADASYSQAWDGLTFCDALAAEYPTVVDYYLHDGRDRLETALSSMTDILRLEKRLTGGGPIQPAEAIDGLLALDDALNRSDPFYRYSISLGDTDLTREEEWLVAAAQTSDGSRTVTVRVFARCAESVVERPVPMSVRIDPAGDTELLAKLRDFTKFGVGFTAPDGTVDVDMDLPGGLGGSLKSGSLTISPARRKGELVEFRLQVLDPQGATVAESRVRQVEFSEGTSKLGARTLLAEERDAFTMEIRFDLETQTTTCHFEASDPSGRRPEDVVAGFRVLKALCSPNLFRIVPLFGPPEGTAFPTVEVERNPWVTLARLVEVVDEIQAHTTTRLTVPDPAVVTMKELRDLEEVAELLRGEVVSKPWDSFTLHLHPGRATPEMDAMTAMVVNDLKVQVGDAEVALGYVQMVIPAARVRPGPPVLHDDHVDVVLEPMNEMPATLRHTTADPRPTQ</sequence>
<name>A0A512DF74_9CELL</name>
<protein>
    <recommendedName>
        <fullName evidence="3">Restriction endonuclease type IV Mrr domain-containing protein</fullName>
    </recommendedName>
</protein>
<dbReference type="AlphaFoldDB" id="A0A512DF74"/>
<dbReference type="Proteomes" id="UP000321181">
    <property type="component" value="Unassembled WGS sequence"/>
</dbReference>
<organism evidence="1 2">
    <name type="scientific">Cellulomonas aerilata</name>
    <dbReference type="NCBI Taxonomy" id="515326"/>
    <lineage>
        <taxon>Bacteria</taxon>
        <taxon>Bacillati</taxon>
        <taxon>Actinomycetota</taxon>
        <taxon>Actinomycetes</taxon>
        <taxon>Micrococcales</taxon>
        <taxon>Cellulomonadaceae</taxon>
        <taxon>Cellulomonas</taxon>
    </lineage>
</organism>
<evidence type="ECO:0000313" key="1">
    <source>
        <dbReference type="EMBL" id="GEO35149.1"/>
    </source>
</evidence>
<gene>
    <name evidence="1" type="ORF">CAE01nite_28740</name>
</gene>
<proteinExistence type="predicted"/>